<accession>A0AAN9IP56</accession>
<evidence type="ECO:0000313" key="2">
    <source>
        <dbReference type="Proteomes" id="UP001372338"/>
    </source>
</evidence>
<dbReference type="AlphaFoldDB" id="A0AAN9IP56"/>
<dbReference type="Proteomes" id="UP001372338">
    <property type="component" value="Unassembled WGS sequence"/>
</dbReference>
<dbReference type="EMBL" id="JAYWIO010000002">
    <property type="protein sequence ID" value="KAK7283675.1"/>
    <property type="molecule type" value="Genomic_DNA"/>
</dbReference>
<organism evidence="1 2">
    <name type="scientific">Crotalaria pallida</name>
    <name type="common">Smooth rattlebox</name>
    <name type="synonym">Crotalaria striata</name>
    <dbReference type="NCBI Taxonomy" id="3830"/>
    <lineage>
        <taxon>Eukaryota</taxon>
        <taxon>Viridiplantae</taxon>
        <taxon>Streptophyta</taxon>
        <taxon>Embryophyta</taxon>
        <taxon>Tracheophyta</taxon>
        <taxon>Spermatophyta</taxon>
        <taxon>Magnoliopsida</taxon>
        <taxon>eudicotyledons</taxon>
        <taxon>Gunneridae</taxon>
        <taxon>Pentapetalae</taxon>
        <taxon>rosids</taxon>
        <taxon>fabids</taxon>
        <taxon>Fabales</taxon>
        <taxon>Fabaceae</taxon>
        <taxon>Papilionoideae</taxon>
        <taxon>50 kb inversion clade</taxon>
        <taxon>genistoids sensu lato</taxon>
        <taxon>core genistoids</taxon>
        <taxon>Crotalarieae</taxon>
        <taxon>Crotalaria</taxon>
    </lineage>
</organism>
<gene>
    <name evidence="1" type="ORF">RIF29_13369</name>
</gene>
<name>A0AAN9IP56_CROPI</name>
<keyword evidence="2" id="KW-1185">Reference proteome</keyword>
<proteinExistence type="predicted"/>
<evidence type="ECO:0000313" key="1">
    <source>
        <dbReference type="EMBL" id="KAK7283675.1"/>
    </source>
</evidence>
<reference evidence="1 2" key="1">
    <citation type="submission" date="2024-01" db="EMBL/GenBank/DDBJ databases">
        <title>The genomes of 5 underutilized Papilionoideae crops provide insights into root nodulation and disease resistanc.</title>
        <authorList>
            <person name="Yuan L."/>
        </authorList>
    </citation>
    <scope>NUCLEOTIDE SEQUENCE [LARGE SCALE GENOMIC DNA]</scope>
    <source>
        <strain evidence="1">ZHUSHIDOU_FW_LH</strain>
        <tissue evidence="1">Leaf</tissue>
    </source>
</reference>
<protein>
    <submittedName>
        <fullName evidence="1">Uncharacterized protein</fullName>
    </submittedName>
</protein>
<sequence>MVRPTKCSPLHHCTNSSLVTQHRLIQSFEISQPLLQRLSFLSLSLSLSFPFSIPQTKSSISYALNSSLKPIS</sequence>
<comment type="caution">
    <text evidence="1">The sequence shown here is derived from an EMBL/GenBank/DDBJ whole genome shotgun (WGS) entry which is preliminary data.</text>
</comment>